<dbReference type="GO" id="GO:0015628">
    <property type="term" value="P:protein secretion by the type II secretion system"/>
    <property type="evidence" value="ECO:0007669"/>
    <property type="project" value="InterPro"/>
</dbReference>
<evidence type="ECO:0000256" key="4">
    <source>
        <dbReference type="ARBA" id="ARBA00022448"/>
    </source>
</evidence>
<dbReference type="Pfam" id="PF01203">
    <property type="entry name" value="T2SSN"/>
    <property type="match status" value="1"/>
</dbReference>
<keyword evidence="7" id="KW-0812">Transmembrane</keyword>
<evidence type="ECO:0000256" key="3">
    <source>
        <dbReference type="ARBA" id="ARBA00021563"/>
    </source>
</evidence>
<dbReference type="EMBL" id="FUXB01000015">
    <property type="protein sequence ID" value="SKA19057.1"/>
    <property type="molecule type" value="Genomic_DNA"/>
</dbReference>
<reference evidence="12" key="1">
    <citation type="submission" date="2017-02" db="EMBL/GenBank/DDBJ databases">
        <authorList>
            <person name="Varghese N."/>
            <person name="Submissions S."/>
        </authorList>
    </citation>
    <scope>NUCLEOTIDE SEQUENCE [LARGE SCALE GENOMIC DNA]</scope>
    <source>
        <strain evidence="12">DSM 19608</strain>
    </source>
</reference>
<keyword evidence="9" id="KW-0472">Membrane</keyword>
<evidence type="ECO:0000256" key="7">
    <source>
        <dbReference type="ARBA" id="ARBA00022692"/>
    </source>
</evidence>
<evidence type="ECO:0000256" key="8">
    <source>
        <dbReference type="ARBA" id="ARBA00022927"/>
    </source>
</evidence>
<keyword evidence="4" id="KW-0813">Transport</keyword>
<evidence type="ECO:0000256" key="1">
    <source>
        <dbReference type="ARBA" id="ARBA00004533"/>
    </source>
</evidence>
<accession>A0A1T4RT30</accession>
<evidence type="ECO:0000256" key="6">
    <source>
        <dbReference type="ARBA" id="ARBA00022519"/>
    </source>
</evidence>
<dbReference type="RefSeq" id="WP_078927157.1">
    <property type="nucleotide sequence ID" value="NZ_FUXB01000015.1"/>
</dbReference>
<evidence type="ECO:0000256" key="2">
    <source>
        <dbReference type="ARBA" id="ARBA00007208"/>
    </source>
</evidence>
<keyword evidence="6" id="KW-0997">Cell inner membrane</keyword>
<dbReference type="AlphaFoldDB" id="A0A1T4RT30"/>
<name>A0A1T4RT30_VIBCI</name>
<dbReference type="InterPro" id="IPR022792">
    <property type="entry name" value="T2SS_protein-GspN"/>
</dbReference>
<gene>
    <name evidence="11" type="ORF">SAMN02745782_02803</name>
</gene>
<comment type="similarity">
    <text evidence="2">Belongs to the GSP N family.</text>
</comment>
<sequence>MKPIVGYISLFILVMLVSAVVHLPAQIALSHLPLPSHLSVQGVSGTVWNGSAKQVHWQQKNWGEVKWQWEGAALLKAKAQLHVRFGRGSDQNVQGKGVVGYDFSGPFVQNMVVSLPIKQVQPYLTLPVPVTLQGQIELTLRDYRYQSPWCVQGEGVLAWTESEIGTPLGALALGPVMADISCQENVLKIHGSQQNTQMSSEFSAKIQDDHRFSAQAWFKPGVDFPTSLEQQLKYLPTPDGLGRYSFNQQGRF</sequence>
<protein>
    <recommendedName>
        <fullName evidence="3">Type II secretion system protein N</fullName>
    </recommendedName>
    <alternativeName>
        <fullName evidence="10">General secretion pathway protein N</fullName>
    </alternativeName>
</protein>
<keyword evidence="8" id="KW-0653">Protein transport</keyword>
<comment type="subcellular location">
    <subcellularLocation>
        <location evidence="1">Cell inner membrane</location>
    </subcellularLocation>
</comment>
<evidence type="ECO:0000313" key="11">
    <source>
        <dbReference type="EMBL" id="SKA19057.1"/>
    </source>
</evidence>
<keyword evidence="5" id="KW-1003">Cell membrane</keyword>
<dbReference type="GO" id="GO:0005886">
    <property type="term" value="C:plasma membrane"/>
    <property type="evidence" value="ECO:0007669"/>
    <property type="project" value="UniProtKB-SubCell"/>
</dbReference>
<dbReference type="GO" id="GO:0015627">
    <property type="term" value="C:type II protein secretion system complex"/>
    <property type="evidence" value="ECO:0007669"/>
    <property type="project" value="InterPro"/>
</dbReference>
<dbReference type="Proteomes" id="UP000190834">
    <property type="component" value="Unassembled WGS sequence"/>
</dbReference>
<proteinExistence type="inferred from homology"/>
<evidence type="ECO:0000256" key="5">
    <source>
        <dbReference type="ARBA" id="ARBA00022475"/>
    </source>
</evidence>
<evidence type="ECO:0000256" key="9">
    <source>
        <dbReference type="ARBA" id="ARBA00023136"/>
    </source>
</evidence>
<dbReference type="GeneID" id="70582474"/>
<organism evidence="11 12">
    <name type="scientific">Vibrio cincinnatiensis DSM 19608</name>
    <dbReference type="NCBI Taxonomy" id="1123491"/>
    <lineage>
        <taxon>Bacteria</taxon>
        <taxon>Pseudomonadati</taxon>
        <taxon>Pseudomonadota</taxon>
        <taxon>Gammaproteobacteria</taxon>
        <taxon>Vibrionales</taxon>
        <taxon>Vibrionaceae</taxon>
        <taxon>Vibrio</taxon>
    </lineage>
</organism>
<evidence type="ECO:0000313" key="12">
    <source>
        <dbReference type="Proteomes" id="UP000190834"/>
    </source>
</evidence>
<dbReference type="STRING" id="1123491.SAMN02745782_02803"/>
<dbReference type="OrthoDB" id="6118198at2"/>
<keyword evidence="12" id="KW-1185">Reference proteome</keyword>
<evidence type="ECO:0000256" key="10">
    <source>
        <dbReference type="ARBA" id="ARBA00030772"/>
    </source>
</evidence>